<dbReference type="AlphaFoldDB" id="A0A2P7YUZ4"/>
<keyword evidence="1" id="KW-1133">Transmembrane helix</keyword>
<dbReference type="GeneID" id="36564981"/>
<organism evidence="2 3">
    <name type="scientific">Candidozyma pseudohaemuli</name>
    <dbReference type="NCBI Taxonomy" id="418784"/>
    <lineage>
        <taxon>Eukaryota</taxon>
        <taxon>Fungi</taxon>
        <taxon>Dikarya</taxon>
        <taxon>Ascomycota</taxon>
        <taxon>Saccharomycotina</taxon>
        <taxon>Pichiomycetes</taxon>
        <taxon>Metschnikowiaceae</taxon>
        <taxon>Candidozyma</taxon>
    </lineage>
</organism>
<dbReference type="Proteomes" id="UP000241107">
    <property type="component" value="Unassembled WGS sequence"/>
</dbReference>
<dbReference type="OrthoDB" id="4086796at2759"/>
<keyword evidence="1" id="KW-0812">Transmembrane</keyword>
<gene>
    <name evidence="2" type="ORF">C7M61_001591</name>
</gene>
<feature type="transmembrane region" description="Helical" evidence="1">
    <location>
        <begin position="170"/>
        <end position="191"/>
    </location>
</feature>
<protein>
    <submittedName>
        <fullName evidence="2">Uncharacterized protein</fullName>
    </submittedName>
</protein>
<proteinExistence type="predicted"/>
<evidence type="ECO:0000313" key="2">
    <source>
        <dbReference type="EMBL" id="PSK39783.1"/>
    </source>
</evidence>
<name>A0A2P7YUZ4_9ASCO</name>
<evidence type="ECO:0000313" key="3">
    <source>
        <dbReference type="Proteomes" id="UP000241107"/>
    </source>
</evidence>
<keyword evidence="3" id="KW-1185">Reference proteome</keyword>
<keyword evidence="1" id="KW-0472">Membrane</keyword>
<accession>A0A2P7YUZ4</accession>
<dbReference type="EMBL" id="PYFQ01000002">
    <property type="protein sequence ID" value="PSK39783.1"/>
    <property type="molecule type" value="Genomic_DNA"/>
</dbReference>
<dbReference type="RefSeq" id="XP_024714873.1">
    <property type="nucleotide sequence ID" value="XM_024856993.1"/>
</dbReference>
<sequence length="195" mass="22637">MKVVLSYARRLGASRRKRRARRRSAALVVPEKVEWHHTEHVDHKESTIQDNKDPIVQPKLDLDVKELLQPNTDVKDAVELRADPPLYTECVGEKEEAYSEKAAVQVTAVEVAKAAEGRPRELLYRSQFNELQEKRRPEVRLRKVTRVVPDCTDYRAVYHKQAVAEVWIELFRIIKVGVWAILAWLFVYGMIPSLK</sequence>
<comment type="caution">
    <text evidence="2">The sequence shown here is derived from an EMBL/GenBank/DDBJ whole genome shotgun (WGS) entry which is preliminary data.</text>
</comment>
<reference evidence="2 3" key="1">
    <citation type="submission" date="2018-03" db="EMBL/GenBank/DDBJ databases">
        <title>Candida pseudohaemulonii genome assembly and annotation.</title>
        <authorList>
            <person name="Munoz J.F."/>
            <person name="Gade L.G."/>
            <person name="Chow N.A."/>
            <person name="Litvintseva A.P."/>
            <person name="Loparev V.N."/>
            <person name="Cuomo C.A."/>
        </authorList>
    </citation>
    <scope>NUCLEOTIDE SEQUENCE [LARGE SCALE GENOMIC DNA]</scope>
    <source>
        <strain evidence="2 3">B12108</strain>
    </source>
</reference>
<dbReference type="VEuPathDB" id="FungiDB:C7M61_001591"/>
<evidence type="ECO:0000256" key="1">
    <source>
        <dbReference type="SAM" id="Phobius"/>
    </source>
</evidence>